<dbReference type="Gene3D" id="2.10.90.10">
    <property type="entry name" value="Cystine-knot cytokines"/>
    <property type="match status" value="1"/>
</dbReference>
<dbReference type="GO" id="GO:0005125">
    <property type="term" value="F:cytokine activity"/>
    <property type="evidence" value="ECO:0007669"/>
    <property type="project" value="InterPro"/>
</dbReference>
<protein>
    <submittedName>
        <fullName evidence="6">Uncharacterized protein</fullName>
    </submittedName>
</protein>
<organism evidence="6 7">
    <name type="scientific">Patiria miniata</name>
    <name type="common">Bat star</name>
    <name type="synonym">Asterina miniata</name>
    <dbReference type="NCBI Taxonomy" id="46514"/>
    <lineage>
        <taxon>Eukaryota</taxon>
        <taxon>Metazoa</taxon>
        <taxon>Echinodermata</taxon>
        <taxon>Eleutherozoa</taxon>
        <taxon>Asterozoa</taxon>
        <taxon>Asteroidea</taxon>
        <taxon>Valvatacea</taxon>
        <taxon>Valvatida</taxon>
        <taxon>Asterinidae</taxon>
        <taxon>Patiria</taxon>
    </lineage>
</organism>
<accession>A0A914ASZ4</accession>
<sequence>MESAMAFLASCVFTVLLSVSLTGGSVIPQLGDNAADIDNTGLLMRLLDAVRLPSASDNSSSDTDTVLVLDAGQGEAGQRGSRSSAPGDINLSDAPAAFALAEDLSGAQLAEILQGLLDDSTAPAGSVPVSLRCSGQPIAASTPTTHSEYTSETCHQGLIPTVNNSKVNTRGLCPWTYVEHVDIDRYPSTMLYAQCACPDCVRQSVSDDFGCHPIYNDVKVLRKHACQDGIQIYDSVYERVPVACACLRTLE</sequence>
<dbReference type="InterPro" id="IPR010345">
    <property type="entry name" value="IL-17_fam"/>
</dbReference>
<evidence type="ECO:0000256" key="4">
    <source>
        <dbReference type="ARBA" id="ARBA00022729"/>
    </source>
</evidence>
<dbReference type="Proteomes" id="UP000887568">
    <property type="component" value="Unplaced"/>
</dbReference>
<dbReference type="Pfam" id="PF06083">
    <property type="entry name" value="IL17"/>
    <property type="match status" value="1"/>
</dbReference>
<dbReference type="GeneID" id="119736656"/>
<reference evidence="6" key="1">
    <citation type="submission" date="2022-11" db="UniProtKB">
        <authorList>
            <consortium name="EnsemblMetazoa"/>
        </authorList>
    </citation>
    <scope>IDENTIFICATION</scope>
</reference>
<dbReference type="RefSeq" id="XP_038066599.1">
    <property type="nucleotide sequence ID" value="XM_038210671.1"/>
</dbReference>
<evidence type="ECO:0000256" key="1">
    <source>
        <dbReference type="ARBA" id="ARBA00004613"/>
    </source>
</evidence>
<dbReference type="SUPFAM" id="SSF57501">
    <property type="entry name" value="Cystine-knot cytokines"/>
    <property type="match status" value="1"/>
</dbReference>
<name>A0A914ASZ4_PATMI</name>
<evidence type="ECO:0000256" key="5">
    <source>
        <dbReference type="SAM" id="SignalP"/>
    </source>
</evidence>
<comment type="similarity">
    <text evidence="2">Belongs to the IL-17 family.</text>
</comment>
<comment type="subcellular location">
    <subcellularLocation>
        <location evidence="1">Secreted</location>
    </subcellularLocation>
</comment>
<dbReference type="InterPro" id="IPR029034">
    <property type="entry name" value="Cystine-knot_cytokine"/>
</dbReference>
<evidence type="ECO:0000256" key="2">
    <source>
        <dbReference type="ARBA" id="ARBA00007236"/>
    </source>
</evidence>
<dbReference type="GO" id="GO:0005576">
    <property type="term" value="C:extracellular region"/>
    <property type="evidence" value="ECO:0007669"/>
    <property type="project" value="UniProtKB-SubCell"/>
</dbReference>
<dbReference type="OrthoDB" id="6038945at2759"/>
<dbReference type="EnsemblMetazoa" id="XM_038210671.1">
    <property type="protein sequence ID" value="XP_038066599.1"/>
    <property type="gene ID" value="LOC119736656"/>
</dbReference>
<evidence type="ECO:0000256" key="3">
    <source>
        <dbReference type="ARBA" id="ARBA00022525"/>
    </source>
</evidence>
<dbReference type="AlphaFoldDB" id="A0A914ASZ4"/>
<proteinExistence type="inferred from homology"/>
<keyword evidence="7" id="KW-1185">Reference proteome</keyword>
<evidence type="ECO:0000313" key="7">
    <source>
        <dbReference type="Proteomes" id="UP000887568"/>
    </source>
</evidence>
<feature type="chain" id="PRO_5036746514" evidence="5">
    <location>
        <begin position="25"/>
        <end position="251"/>
    </location>
</feature>
<feature type="signal peptide" evidence="5">
    <location>
        <begin position="1"/>
        <end position="24"/>
    </location>
</feature>
<keyword evidence="4 5" id="KW-0732">Signal</keyword>
<keyword evidence="3" id="KW-0964">Secreted</keyword>
<evidence type="ECO:0000313" key="6">
    <source>
        <dbReference type="EnsemblMetazoa" id="XP_038066599.1"/>
    </source>
</evidence>